<dbReference type="EMBL" id="SJPN01000005">
    <property type="protein sequence ID" value="TWU00878.1"/>
    <property type="molecule type" value="Genomic_DNA"/>
</dbReference>
<proteinExistence type="inferred from homology"/>
<dbReference type="Pfam" id="PF02887">
    <property type="entry name" value="PK_C"/>
    <property type="match status" value="1"/>
</dbReference>
<evidence type="ECO:0000256" key="9">
    <source>
        <dbReference type="ARBA" id="ARBA00022840"/>
    </source>
</evidence>
<evidence type="ECO:0000256" key="6">
    <source>
        <dbReference type="ARBA" id="ARBA00022723"/>
    </source>
</evidence>
<dbReference type="InterPro" id="IPR015813">
    <property type="entry name" value="Pyrv/PenolPyrv_kinase-like_dom"/>
</dbReference>
<comment type="pathway">
    <text evidence="2 14">Carbohydrate degradation; glycolysis; pyruvate from D-glyceraldehyde 3-phosphate: step 5/5.</text>
</comment>
<evidence type="ECO:0000313" key="17">
    <source>
        <dbReference type="EMBL" id="TWU00878.1"/>
    </source>
</evidence>
<evidence type="ECO:0000256" key="2">
    <source>
        <dbReference type="ARBA" id="ARBA00004997"/>
    </source>
</evidence>
<dbReference type="Pfam" id="PF00224">
    <property type="entry name" value="PK"/>
    <property type="match status" value="1"/>
</dbReference>
<dbReference type="PROSITE" id="PS00110">
    <property type="entry name" value="PYRUVATE_KINASE"/>
    <property type="match status" value="1"/>
</dbReference>
<evidence type="ECO:0000256" key="5">
    <source>
        <dbReference type="ARBA" id="ARBA00022679"/>
    </source>
</evidence>
<name>A0A5C6AMY5_9BACT</name>
<dbReference type="InterPro" id="IPR011037">
    <property type="entry name" value="Pyrv_Knase-like_insert_dom_sf"/>
</dbReference>
<protein>
    <recommendedName>
        <fullName evidence="4 13">Pyruvate kinase</fullName>
        <ecNumber evidence="4 13">2.7.1.40</ecNumber>
    </recommendedName>
</protein>
<keyword evidence="6" id="KW-0479">Metal-binding</keyword>
<feature type="domain" description="Pyruvate kinase C-terminal" evidence="16">
    <location>
        <begin position="361"/>
        <end position="472"/>
    </location>
</feature>
<dbReference type="Proteomes" id="UP000320176">
    <property type="component" value="Unassembled WGS sequence"/>
</dbReference>
<keyword evidence="9" id="KW-0067">ATP-binding</keyword>
<dbReference type="NCBIfam" id="TIGR01064">
    <property type="entry name" value="pyruv_kin"/>
    <property type="match status" value="1"/>
</dbReference>
<organism evidence="17 18">
    <name type="scientific">Stieleria varia</name>
    <dbReference type="NCBI Taxonomy" id="2528005"/>
    <lineage>
        <taxon>Bacteria</taxon>
        <taxon>Pseudomonadati</taxon>
        <taxon>Planctomycetota</taxon>
        <taxon>Planctomycetia</taxon>
        <taxon>Pirellulales</taxon>
        <taxon>Pirellulaceae</taxon>
        <taxon>Stieleria</taxon>
    </lineage>
</organism>
<sequence length="475" mass="51297">MTRPSLEQACTKIVATVGPACESIDMLAALITAGVDVFRINTAHGKQADHEFKLNNIRAASDRVGVPVGVLLDLSGPKIRLGELREEPLYCDLGMEISFVRGESNAPNELTSTYKKLVDELSVGNRVMLADGTVSLKVESVQKDRAVCRVTAPGEIRSRQGINLPGAALSVSAMLPADIENAMWAAKNGIDFVSLSFVRKAEDVRTLKSLLTSHDCNALVIAKIEKPEALEHLEEIVEAADGIMVARGDLGVEIDVAETPLAQKRIIAMCKEKVKPVIVATQMLESMHHNSRPTRAEASDVANAILDGADACMLSGETAIGDHPVKVVEMMSRIMTATERALSHDMFDRTITNRVHPITTAVTYAATNIAEAIHASLIVIATRSGGTAWVKSKSRSRIPTLGASDNNDALRRMNLLWGIKPIATSQLDDTQMLMTEICDWGKQVGYLKPGDRVVFVTGSGVVDRAHNLVLVHTVE</sequence>
<dbReference type="FunFam" id="2.40.33.10:FF:000001">
    <property type="entry name" value="Pyruvate kinase"/>
    <property type="match status" value="1"/>
</dbReference>
<evidence type="ECO:0000256" key="13">
    <source>
        <dbReference type="NCBIfam" id="TIGR01064"/>
    </source>
</evidence>
<evidence type="ECO:0000259" key="16">
    <source>
        <dbReference type="Pfam" id="PF02887"/>
    </source>
</evidence>
<accession>A0A5C6AMY5</accession>
<dbReference type="GO" id="GO:0004743">
    <property type="term" value="F:pyruvate kinase activity"/>
    <property type="evidence" value="ECO:0007669"/>
    <property type="project" value="UniProtKB-UniRule"/>
</dbReference>
<keyword evidence="18" id="KW-1185">Reference proteome</keyword>
<dbReference type="InterPro" id="IPR036918">
    <property type="entry name" value="Pyrv_Knase_C_sf"/>
</dbReference>
<dbReference type="EC" id="2.7.1.40" evidence="4 13"/>
<dbReference type="InterPro" id="IPR015795">
    <property type="entry name" value="Pyrv_Knase_C"/>
</dbReference>
<comment type="caution">
    <text evidence="17">The sequence shown here is derived from an EMBL/GenBank/DDBJ whole genome shotgun (WGS) entry which is preliminary data.</text>
</comment>
<dbReference type="RefSeq" id="WP_146521423.1">
    <property type="nucleotide sequence ID" value="NZ_CP151726.1"/>
</dbReference>
<dbReference type="AlphaFoldDB" id="A0A5C6AMY5"/>
<evidence type="ECO:0000256" key="3">
    <source>
        <dbReference type="ARBA" id="ARBA00008663"/>
    </source>
</evidence>
<keyword evidence="11 14" id="KW-0324">Glycolysis</keyword>
<dbReference type="NCBIfam" id="NF004978">
    <property type="entry name" value="PRK06354.1"/>
    <property type="match status" value="1"/>
</dbReference>
<comment type="cofactor">
    <cofactor evidence="1">
        <name>K(+)</name>
        <dbReference type="ChEBI" id="CHEBI:29103"/>
    </cofactor>
</comment>
<gene>
    <name evidence="17" type="primary">pyk</name>
    <name evidence="17" type="ORF">Pla52n_42470</name>
</gene>
<evidence type="ECO:0000256" key="8">
    <source>
        <dbReference type="ARBA" id="ARBA00022777"/>
    </source>
</evidence>
<dbReference type="SUPFAM" id="SSF52935">
    <property type="entry name" value="PK C-terminal domain-like"/>
    <property type="match status" value="1"/>
</dbReference>
<dbReference type="Gene3D" id="3.40.1380.20">
    <property type="entry name" value="Pyruvate kinase, C-terminal domain"/>
    <property type="match status" value="1"/>
</dbReference>
<evidence type="ECO:0000256" key="4">
    <source>
        <dbReference type="ARBA" id="ARBA00012142"/>
    </source>
</evidence>
<dbReference type="UniPathway" id="UPA00109">
    <property type="reaction ID" value="UER00188"/>
</dbReference>
<evidence type="ECO:0000256" key="7">
    <source>
        <dbReference type="ARBA" id="ARBA00022741"/>
    </source>
</evidence>
<keyword evidence="12 17" id="KW-0670">Pyruvate</keyword>
<reference evidence="17 18" key="1">
    <citation type="submission" date="2019-02" db="EMBL/GenBank/DDBJ databases">
        <title>Deep-cultivation of Planctomycetes and their phenomic and genomic characterization uncovers novel biology.</title>
        <authorList>
            <person name="Wiegand S."/>
            <person name="Jogler M."/>
            <person name="Boedeker C."/>
            <person name="Pinto D."/>
            <person name="Vollmers J."/>
            <person name="Rivas-Marin E."/>
            <person name="Kohn T."/>
            <person name="Peeters S.H."/>
            <person name="Heuer A."/>
            <person name="Rast P."/>
            <person name="Oberbeckmann S."/>
            <person name="Bunk B."/>
            <person name="Jeske O."/>
            <person name="Meyerdierks A."/>
            <person name="Storesund J.E."/>
            <person name="Kallscheuer N."/>
            <person name="Luecker S."/>
            <person name="Lage O.M."/>
            <person name="Pohl T."/>
            <person name="Merkel B.J."/>
            <person name="Hornburger P."/>
            <person name="Mueller R.-W."/>
            <person name="Bruemmer F."/>
            <person name="Labrenz M."/>
            <person name="Spormann A.M."/>
            <person name="Op Den Camp H."/>
            <person name="Overmann J."/>
            <person name="Amann R."/>
            <person name="Jetten M.S.M."/>
            <person name="Mascher T."/>
            <person name="Medema M.H."/>
            <person name="Devos D.P."/>
            <person name="Kaster A.-K."/>
            <person name="Ovreas L."/>
            <person name="Rohde M."/>
            <person name="Galperin M.Y."/>
            <person name="Jogler C."/>
        </authorList>
    </citation>
    <scope>NUCLEOTIDE SEQUENCE [LARGE SCALE GENOMIC DNA]</scope>
    <source>
        <strain evidence="17 18">Pla52n</strain>
    </source>
</reference>
<keyword evidence="7" id="KW-0547">Nucleotide-binding</keyword>
<evidence type="ECO:0000256" key="11">
    <source>
        <dbReference type="ARBA" id="ARBA00023152"/>
    </source>
</evidence>
<evidence type="ECO:0000256" key="1">
    <source>
        <dbReference type="ARBA" id="ARBA00001958"/>
    </source>
</evidence>
<dbReference type="PANTHER" id="PTHR11817">
    <property type="entry name" value="PYRUVATE KINASE"/>
    <property type="match status" value="1"/>
</dbReference>
<evidence type="ECO:0000313" key="18">
    <source>
        <dbReference type="Proteomes" id="UP000320176"/>
    </source>
</evidence>
<dbReference type="GO" id="GO:0005524">
    <property type="term" value="F:ATP binding"/>
    <property type="evidence" value="ECO:0007669"/>
    <property type="project" value="UniProtKB-KW"/>
</dbReference>
<dbReference type="GO" id="GO:0016301">
    <property type="term" value="F:kinase activity"/>
    <property type="evidence" value="ECO:0007669"/>
    <property type="project" value="UniProtKB-KW"/>
</dbReference>
<dbReference type="InterPro" id="IPR015806">
    <property type="entry name" value="Pyrv_Knase_insert_dom_sf"/>
</dbReference>
<evidence type="ECO:0000256" key="10">
    <source>
        <dbReference type="ARBA" id="ARBA00022842"/>
    </source>
</evidence>
<keyword evidence="5 14" id="KW-0808">Transferase</keyword>
<feature type="domain" description="Pyruvate kinase barrel" evidence="15">
    <location>
        <begin position="11"/>
        <end position="328"/>
    </location>
</feature>
<dbReference type="InterPro" id="IPR001697">
    <property type="entry name" value="Pyr_Knase"/>
</dbReference>
<evidence type="ECO:0000256" key="12">
    <source>
        <dbReference type="ARBA" id="ARBA00023317"/>
    </source>
</evidence>
<evidence type="ECO:0000256" key="14">
    <source>
        <dbReference type="RuleBase" id="RU000504"/>
    </source>
</evidence>
<evidence type="ECO:0000259" key="15">
    <source>
        <dbReference type="Pfam" id="PF00224"/>
    </source>
</evidence>
<keyword evidence="8 14" id="KW-0418">Kinase</keyword>
<comment type="similarity">
    <text evidence="3 14">Belongs to the pyruvate kinase family.</text>
</comment>
<dbReference type="GO" id="GO:0030955">
    <property type="term" value="F:potassium ion binding"/>
    <property type="evidence" value="ECO:0007669"/>
    <property type="project" value="UniProtKB-UniRule"/>
</dbReference>
<dbReference type="Gene3D" id="3.20.20.60">
    <property type="entry name" value="Phosphoenolpyruvate-binding domains"/>
    <property type="match status" value="1"/>
</dbReference>
<dbReference type="InterPro" id="IPR015793">
    <property type="entry name" value="Pyrv_Knase_brl"/>
</dbReference>
<keyword evidence="10 14" id="KW-0460">Magnesium</keyword>
<dbReference type="NCBIfam" id="NF004491">
    <property type="entry name" value="PRK05826.1"/>
    <property type="match status" value="1"/>
</dbReference>
<dbReference type="SUPFAM" id="SSF51621">
    <property type="entry name" value="Phosphoenolpyruvate/pyruvate domain"/>
    <property type="match status" value="1"/>
</dbReference>
<dbReference type="OrthoDB" id="9812123at2"/>
<dbReference type="InterPro" id="IPR040442">
    <property type="entry name" value="Pyrv_kinase-like_dom_sf"/>
</dbReference>
<dbReference type="Gene3D" id="2.40.33.10">
    <property type="entry name" value="PK beta-barrel domain-like"/>
    <property type="match status" value="1"/>
</dbReference>
<dbReference type="SUPFAM" id="SSF50800">
    <property type="entry name" value="PK beta-barrel domain-like"/>
    <property type="match status" value="1"/>
</dbReference>
<comment type="catalytic activity">
    <reaction evidence="14">
        <text>pyruvate + ATP = phosphoenolpyruvate + ADP + H(+)</text>
        <dbReference type="Rhea" id="RHEA:18157"/>
        <dbReference type="ChEBI" id="CHEBI:15361"/>
        <dbReference type="ChEBI" id="CHEBI:15378"/>
        <dbReference type="ChEBI" id="CHEBI:30616"/>
        <dbReference type="ChEBI" id="CHEBI:58702"/>
        <dbReference type="ChEBI" id="CHEBI:456216"/>
        <dbReference type="EC" id="2.7.1.40"/>
    </reaction>
</comment>
<dbReference type="GO" id="GO:0000287">
    <property type="term" value="F:magnesium ion binding"/>
    <property type="evidence" value="ECO:0007669"/>
    <property type="project" value="UniProtKB-UniRule"/>
</dbReference>
<dbReference type="PRINTS" id="PR01050">
    <property type="entry name" value="PYRUVTKNASE"/>
</dbReference>
<dbReference type="InterPro" id="IPR018209">
    <property type="entry name" value="Pyrv_Knase_AS"/>
</dbReference>